<accession>A0A1Y1IG15</accession>
<name>A0A1Y1IG15_KLENI</name>
<dbReference type="AlphaFoldDB" id="A0A1Y1IG15"/>
<organism evidence="1 2">
    <name type="scientific">Klebsormidium nitens</name>
    <name type="common">Green alga</name>
    <name type="synonym">Ulothrix nitens</name>
    <dbReference type="NCBI Taxonomy" id="105231"/>
    <lineage>
        <taxon>Eukaryota</taxon>
        <taxon>Viridiplantae</taxon>
        <taxon>Streptophyta</taxon>
        <taxon>Klebsormidiophyceae</taxon>
        <taxon>Klebsormidiales</taxon>
        <taxon>Klebsormidiaceae</taxon>
        <taxon>Klebsormidium</taxon>
    </lineage>
</organism>
<dbReference type="EMBL" id="DF237318">
    <property type="protein sequence ID" value="GAQ87677.1"/>
    <property type="molecule type" value="Genomic_DNA"/>
</dbReference>
<proteinExistence type="predicted"/>
<reference evidence="1 2" key="1">
    <citation type="journal article" date="2014" name="Nat. Commun.">
        <title>Klebsormidium flaccidum genome reveals primary factors for plant terrestrial adaptation.</title>
        <authorList>
            <person name="Hori K."/>
            <person name="Maruyama F."/>
            <person name="Fujisawa T."/>
            <person name="Togashi T."/>
            <person name="Yamamoto N."/>
            <person name="Seo M."/>
            <person name="Sato S."/>
            <person name="Yamada T."/>
            <person name="Mori H."/>
            <person name="Tajima N."/>
            <person name="Moriyama T."/>
            <person name="Ikeuchi M."/>
            <person name="Watanabe M."/>
            <person name="Wada H."/>
            <person name="Kobayashi K."/>
            <person name="Saito M."/>
            <person name="Masuda T."/>
            <person name="Sasaki-Sekimoto Y."/>
            <person name="Mashiguchi K."/>
            <person name="Awai K."/>
            <person name="Shimojima M."/>
            <person name="Masuda S."/>
            <person name="Iwai M."/>
            <person name="Nobusawa T."/>
            <person name="Narise T."/>
            <person name="Kondo S."/>
            <person name="Saito H."/>
            <person name="Sato R."/>
            <person name="Murakawa M."/>
            <person name="Ihara Y."/>
            <person name="Oshima-Yamada Y."/>
            <person name="Ohtaka K."/>
            <person name="Satoh M."/>
            <person name="Sonobe K."/>
            <person name="Ishii M."/>
            <person name="Ohtani R."/>
            <person name="Kanamori-Sato M."/>
            <person name="Honoki R."/>
            <person name="Miyazaki D."/>
            <person name="Mochizuki H."/>
            <person name="Umetsu J."/>
            <person name="Higashi K."/>
            <person name="Shibata D."/>
            <person name="Kamiya Y."/>
            <person name="Sato N."/>
            <person name="Nakamura Y."/>
            <person name="Tabata S."/>
            <person name="Ida S."/>
            <person name="Kurokawa K."/>
            <person name="Ohta H."/>
        </authorList>
    </citation>
    <scope>NUCLEOTIDE SEQUENCE [LARGE SCALE GENOMIC DNA]</scope>
    <source>
        <strain evidence="1 2">NIES-2285</strain>
    </source>
</reference>
<sequence length="254" mass="27944">MGQQGYDNYPVGAGMTQVAPGSPQQVVYVVQDDAFVVPRQDPSQLDYTVRLKSPNAIGVLHDAPISDSWKFWPCYFLGPNCWCWLWLKKRTYVRVLEDSVEAEYPFVCAPFCCTECCVCQYNTCTHRKVFFHSCVAGSVKPARCCTPYHCCCCIACFGEVVSFAPCDAVNCFLCCCLLHYVPGLADSERFARAAKTAKSQWEAGRLANDTNLRPTAFLQNGAVQMTAPPTQAMMGGPQMVASAPNVPGGARNAW</sequence>
<evidence type="ECO:0008006" key="3">
    <source>
        <dbReference type="Google" id="ProtNLM"/>
    </source>
</evidence>
<dbReference type="Proteomes" id="UP000054558">
    <property type="component" value="Unassembled WGS sequence"/>
</dbReference>
<gene>
    <name evidence="1" type="ORF">KFL_003690080</name>
</gene>
<keyword evidence="2" id="KW-1185">Reference proteome</keyword>
<dbReference type="OMA" id="CCPTCFD"/>
<evidence type="ECO:0000313" key="2">
    <source>
        <dbReference type="Proteomes" id="UP000054558"/>
    </source>
</evidence>
<protein>
    <recommendedName>
        <fullName evidence="3">PLAC8 family protein</fullName>
    </recommendedName>
</protein>
<evidence type="ECO:0000313" key="1">
    <source>
        <dbReference type="EMBL" id="GAQ87677.1"/>
    </source>
</evidence>